<dbReference type="RefSeq" id="WP_183190131.1">
    <property type="nucleotide sequence ID" value="NZ_JACICD010000004.1"/>
</dbReference>
<dbReference type="NCBIfam" id="TIGR01843">
    <property type="entry name" value="type_I_hlyD"/>
    <property type="match status" value="1"/>
</dbReference>
<evidence type="ECO:0000256" key="3">
    <source>
        <dbReference type="ARBA" id="ARBA00022448"/>
    </source>
</evidence>
<keyword evidence="8 9" id="KW-0472">Membrane</keyword>
<organism evidence="13 14">
    <name type="scientific">Ancylobacter tetraedralis</name>
    <dbReference type="NCBI Taxonomy" id="217068"/>
    <lineage>
        <taxon>Bacteria</taxon>
        <taxon>Pseudomonadati</taxon>
        <taxon>Pseudomonadota</taxon>
        <taxon>Alphaproteobacteria</taxon>
        <taxon>Hyphomicrobiales</taxon>
        <taxon>Xanthobacteraceae</taxon>
        <taxon>Ancylobacter</taxon>
    </lineage>
</organism>
<dbReference type="InterPro" id="IPR058781">
    <property type="entry name" value="HH_AprE-like"/>
</dbReference>
<name>A0A839ZBA3_9HYPH</name>
<comment type="similarity">
    <text evidence="2 9">Belongs to the membrane fusion protein (MFP) (TC 8.A.1) family.</text>
</comment>
<keyword evidence="4 9" id="KW-1003">Cell membrane</keyword>
<dbReference type="GO" id="GO:0015031">
    <property type="term" value="P:protein transport"/>
    <property type="evidence" value="ECO:0007669"/>
    <property type="project" value="InterPro"/>
</dbReference>
<feature type="coiled-coil region" evidence="10">
    <location>
        <begin position="243"/>
        <end position="292"/>
    </location>
</feature>
<keyword evidence="10" id="KW-0175">Coiled coil</keyword>
<evidence type="ECO:0000313" key="13">
    <source>
        <dbReference type="EMBL" id="MBB3771982.1"/>
    </source>
</evidence>
<accession>A0A839ZBA3</accession>
<dbReference type="PANTHER" id="PTHR30386:SF26">
    <property type="entry name" value="TRANSPORT PROTEIN COMB"/>
    <property type="match status" value="1"/>
</dbReference>
<dbReference type="InterPro" id="IPR010129">
    <property type="entry name" value="T1SS_HlyD"/>
</dbReference>
<protein>
    <recommendedName>
        <fullName evidence="9">Membrane fusion protein (MFP) family protein</fullName>
    </recommendedName>
</protein>
<evidence type="ECO:0000259" key="11">
    <source>
        <dbReference type="Pfam" id="PF25994"/>
    </source>
</evidence>
<dbReference type="InterPro" id="IPR058982">
    <property type="entry name" value="Beta-barrel_AprE"/>
</dbReference>
<evidence type="ECO:0000256" key="1">
    <source>
        <dbReference type="ARBA" id="ARBA00004377"/>
    </source>
</evidence>
<feature type="domain" description="AprE-like long alpha-helical hairpin" evidence="11">
    <location>
        <begin position="121"/>
        <end position="296"/>
    </location>
</feature>
<dbReference type="EMBL" id="JACICD010000004">
    <property type="protein sequence ID" value="MBB3771982.1"/>
    <property type="molecule type" value="Genomic_DNA"/>
</dbReference>
<keyword evidence="3 9" id="KW-0813">Transport</keyword>
<evidence type="ECO:0000313" key="14">
    <source>
        <dbReference type="Proteomes" id="UP000533469"/>
    </source>
</evidence>
<evidence type="ECO:0000256" key="4">
    <source>
        <dbReference type="ARBA" id="ARBA00022475"/>
    </source>
</evidence>
<dbReference type="InterPro" id="IPR050739">
    <property type="entry name" value="MFP"/>
</dbReference>
<evidence type="ECO:0000256" key="8">
    <source>
        <dbReference type="ARBA" id="ARBA00023136"/>
    </source>
</evidence>
<dbReference type="Gene3D" id="2.40.30.170">
    <property type="match status" value="1"/>
</dbReference>
<feature type="transmembrane region" description="Helical" evidence="9">
    <location>
        <begin position="47"/>
        <end position="68"/>
    </location>
</feature>
<dbReference type="GO" id="GO:0005886">
    <property type="term" value="C:plasma membrane"/>
    <property type="evidence" value="ECO:0007669"/>
    <property type="project" value="UniProtKB-SubCell"/>
</dbReference>
<reference evidence="13 14" key="1">
    <citation type="submission" date="2020-08" db="EMBL/GenBank/DDBJ databases">
        <title>Genomic Encyclopedia of Type Strains, Phase IV (KMG-IV): sequencing the most valuable type-strain genomes for metagenomic binning, comparative biology and taxonomic classification.</title>
        <authorList>
            <person name="Goeker M."/>
        </authorList>
    </citation>
    <scope>NUCLEOTIDE SEQUENCE [LARGE SCALE GENOMIC DNA]</scope>
    <source>
        <strain evidence="13 14">DSM 5895</strain>
    </source>
</reference>
<evidence type="ECO:0000259" key="12">
    <source>
        <dbReference type="Pfam" id="PF26002"/>
    </source>
</evidence>
<proteinExistence type="inferred from homology"/>
<keyword evidence="14" id="KW-1185">Reference proteome</keyword>
<comment type="caution">
    <text evidence="13">The sequence shown here is derived from an EMBL/GenBank/DDBJ whole genome shotgun (WGS) entry which is preliminary data.</text>
</comment>
<evidence type="ECO:0000256" key="6">
    <source>
        <dbReference type="ARBA" id="ARBA00022692"/>
    </source>
</evidence>
<keyword evidence="7 9" id="KW-1133">Transmembrane helix</keyword>
<dbReference type="Pfam" id="PF25994">
    <property type="entry name" value="HH_AprE"/>
    <property type="match status" value="1"/>
</dbReference>
<dbReference type="Pfam" id="PF26002">
    <property type="entry name" value="Beta-barrel_AprE"/>
    <property type="match status" value="1"/>
</dbReference>
<feature type="domain" description="AprE-like beta-barrel" evidence="12">
    <location>
        <begin position="341"/>
        <end position="443"/>
    </location>
</feature>
<keyword evidence="6 9" id="KW-0812">Transmembrane</keyword>
<evidence type="ECO:0000256" key="5">
    <source>
        <dbReference type="ARBA" id="ARBA00022519"/>
    </source>
</evidence>
<evidence type="ECO:0000256" key="7">
    <source>
        <dbReference type="ARBA" id="ARBA00022989"/>
    </source>
</evidence>
<keyword evidence="5 9" id="KW-0997">Cell inner membrane</keyword>
<evidence type="ECO:0000256" key="2">
    <source>
        <dbReference type="ARBA" id="ARBA00009477"/>
    </source>
</evidence>
<sequence length="466" mass="50083">MLRLLRSSAKGADDEAAGGNALPLAVLEFGSPSAAIIATRVPTMSRAINLFVFLLVVSMLAASGLIHIDKVVSATGKLVSDAPNILLQSFDQTIVESIDTRKGDIVRKGQVLARLNPTFSSADLIAMKDQVDLLSAKSARLLAEGAGTVYLADAANTHAALQASIFQQRSSEHSFALLNFDQKINQLKTQIAGNDAQASYYVERLELASKVETMRQKLQDVQAGSLLNTLLAKDARLTMAASLSQAQSEGAEAGRKAAALEAERETFVQRRNSETSQELADTRRRLVQAQQDLTKADLHNELVVLTAPRDAVVLSVAKISVGSVVTSAEPLIYLVPLDAPLSVEADISGMDSGYVRPGDEVTIKFDTLPYLQYGSARGSVRSISADSFSPETTIQEGGSAMPNRPRSLYYKGDIVLDEMMMHDTPPGFRLVPGMPVVADVKVGTRSILSYFITKILPVAYSSMQEP</sequence>
<comment type="subcellular location">
    <subcellularLocation>
        <location evidence="1 9">Cell inner membrane</location>
        <topology evidence="1 9">Single-pass membrane protein</topology>
    </subcellularLocation>
</comment>
<dbReference type="AlphaFoldDB" id="A0A839ZBA3"/>
<gene>
    <name evidence="13" type="ORF">FHS55_002591</name>
</gene>
<dbReference type="PANTHER" id="PTHR30386">
    <property type="entry name" value="MEMBRANE FUSION SUBUNIT OF EMRAB-TOLC MULTIDRUG EFFLUX PUMP"/>
    <property type="match status" value="1"/>
</dbReference>
<dbReference type="PRINTS" id="PR01490">
    <property type="entry name" value="RTXTOXIND"/>
</dbReference>
<dbReference type="Proteomes" id="UP000533469">
    <property type="component" value="Unassembled WGS sequence"/>
</dbReference>
<evidence type="ECO:0000256" key="9">
    <source>
        <dbReference type="RuleBase" id="RU365093"/>
    </source>
</evidence>
<evidence type="ECO:0000256" key="10">
    <source>
        <dbReference type="SAM" id="Coils"/>
    </source>
</evidence>